<dbReference type="RefSeq" id="WP_097127021.1">
    <property type="nucleotide sequence ID" value="NZ_OCNH01000002.1"/>
</dbReference>
<dbReference type="OrthoDB" id="898455at2"/>
<keyword evidence="6" id="KW-1185">Reference proteome</keyword>
<reference evidence="6" key="1">
    <citation type="submission" date="2017-09" db="EMBL/GenBank/DDBJ databases">
        <authorList>
            <person name="Varghese N."/>
            <person name="Submissions S."/>
        </authorList>
    </citation>
    <scope>NUCLEOTIDE SEQUENCE [LARGE SCALE GENOMIC DNA]</scope>
    <source>
        <strain evidence="6">DSM 29961</strain>
    </source>
</reference>
<dbReference type="Pfam" id="PF17210">
    <property type="entry name" value="SdrD_B"/>
    <property type="match status" value="2"/>
</dbReference>
<dbReference type="Gene3D" id="2.60.40.10">
    <property type="entry name" value="Immunoglobulins"/>
    <property type="match status" value="2"/>
</dbReference>
<protein>
    <submittedName>
        <fullName evidence="5">SdrD B-like domain</fullName>
    </submittedName>
</protein>
<proteinExistence type="predicted"/>
<dbReference type="InterPro" id="IPR033764">
    <property type="entry name" value="Sdr_B"/>
</dbReference>
<dbReference type="EMBL" id="OCNH01000002">
    <property type="protein sequence ID" value="SOD90675.1"/>
    <property type="molecule type" value="Genomic_DNA"/>
</dbReference>
<dbReference type="Proteomes" id="UP000219452">
    <property type="component" value="Unassembled WGS sequence"/>
</dbReference>
<dbReference type="InterPro" id="IPR013783">
    <property type="entry name" value="Ig-like_fold"/>
</dbReference>
<keyword evidence="2" id="KW-0964">Secreted</keyword>
<keyword evidence="3" id="KW-0732">Signal</keyword>
<name>A0A286G5A6_9BACT</name>
<feature type="domain" description="SD-repeat containing protein B" evidence="4">
    <location>
        <begin position="189"/>
        <end position="265"/>
    </location>
</feature>
<dbReference type="GO" id="GO:0005576">
    <property type="term" value="C:extracellular region"/>
    <property type="evidence" value="ECO:0007669"/>
    <property type="project" value="UniProtKB-SubCell"/>
</dbReference>
<accession>A0A286G5A6</accession>
<evidence type="ECO:0000256" key="3">
    <source>
        <dbReference type="ARBA" id="ARBA00022729"/>
    </source>
</evidence>
<evidence type="ECO:0000256" key="2">
    <source>
        <dbReference type="ARBA" id="ARBA00022525"/>
    </source>
</evidence>
<evidence type="ECO:0000313" key="6">
    <source>
        <dbReference type="Proteomes" id="UP000219452"/>
    </source>
</evidence>
<sequence>MEPRRQPDSLVAQKHAISSLHQEILSLQWRVNPLLGPIRHAGLTAALFLLLVLPLWGPGGQAYAQSCSITLKPTVSGCYQNSGSKATVSVEVTWSNATVSPTANDASDAITVSYAGLTRIINPGPYTSFGSDGTIVSPQVVSFEVDLSATASGQLITATSTAVPTCTGVSSGINLPPACPPTVCATGQTGGTVFNDFDADGLKDPGETTGVSGVEVKAYDCNGNRVGTTITDAFGIYAFTGSLSYPIRVEFTNLPSYAGMGTPNGTNGRTTVQFVNTATCNVDLGILDNSDYCQSNPKLIIPCYVHGDPLPVNSPAGQMDGIVSFDYTASGLKNPALMAHAPASQIGATWGTAYNKFTKKVFTSATIRRHAGLGPLGIGGIYVADFTTPPAGGSSFTFTNFVDVSTLGINVGSVATNATRGLNVDPSQPSTDAEGYAAIGRRGIGGIDVSEDGNVLFLANLFDNKVYAIDITAYNTSGTLPTAANVKSYDLGSDISCTGGNLHIWAVKVYKRKLYAGFVCDASTSQSKSDLRAYIKERNETTNQVTTIFDFPLTYPKGSPTPSGDPAYNSRTGWYPWTDDWATKLGNLASDIIYPEPILSAVEFDIDGSMVLSFVDRTSMQVGWLDPSPSGTGSHYNFVGGDVLRAYSVGGSFLLENNAKAGPTTGFGLNNNQGPGFGEFYNDNLFVAGSLAHAENSTGGLALLPGSGEVVVPAMDPIDVPPGGVFNDYIWAGGVRRLSNATGQLSSSFMIYNTISDNRITFGKAAGLGDAVLTCDIPTYLEIGNRLWIDSDKDGIQDPCELPLANVKVALFRGNTLVANTTSSASGEYYFNTTNAPTLLPNTTYSVRFGTDGASDQFDSNTDVLTVNGERYNATKAFSSAPTASTLNDSNAQKSGGYLSASVTTGAAGSVNHSIDAGFYVACPLINCYPTLVSRN</sequence>
<evidence type="ECO:0000256" key="1">
    <source>
        <dbReference type="ARBA" id="ARBA00004613"/>
    </source>
</evidence>
<gene>
    <name evidence="5" type="ORF">SAMN06269250_3502</name>
</gene>
<dbReference type="SUPFAM" id="SSF117074">
    <property type="entry name" value="Hypothetical protein PA1324"/>
    <property type="match status" value="2"/>
</dbReference>
<evidence type="ECO:0000259" key="4">
    <source>
        <dbReference type="Pfam" id="PF17210"/>
    </source>
</evidence>
<organism evidence="5 6">
    <name type="scientific">Spirosoma fluviale</name>
    <dbReference type="NCBI Taxonomy" id="1597977"/>
    <lineage>
        <taxon>Bacteria</taxon>
        <taxon>Pseudomonadati</taxon>
        <taxon>Bacteroidota</taxon>
        <taxon>Cytophagia</taxon>
        <taxon>Cytophagales</taxon>
        <taxon>Cytophagaceae</taxon>
        <taxon>Spirosoma</taxon>
    </lineage>
</organism>
<feature type="domain" description="SD-repeat containing protein B" evidence="4">
    <location>
        <begin position="782"/>
        <end position="863"/>
    </location>
</feature>
<dbReference type="AlphaFoldDB" id="A0A286G5A6"/>
<comment type="subcellular location">
    <subcellularLocation>
        <location evidence="1">Secreted</location>
    </subcellularLocation>
</comment>
<evidence type="ECO:0000313" key="5">
    <source>
        <dbReference type="EMBL" id="SOD90675.1"/>
    </source>
</evidence>